<name>A0A6N2M4W9_SALVM</name>
<dbReference type="PANTHER" id="PTHR47859">
    <property type="entry name" value="PENTATRICOPEPTIDE REPEAT-CONTAINING PROTEIN"/>
    <property type="match status" value="1"/>
</dbReference>
<protein>
    <recommendedName>
        <fullName evidence="2">Coatomer WD associated region domain-containing protein</fullName>
    </recommendedName>
</protein>
<evidence type="ECO:0000313" key="1">
    <source>
        <dbReference type="EMBL" id="VFU49155.1"/>
    </source>
</evidence>
<dbReference type="EMBL" id="CAADRP010001707">
    <property type="protein sequence ID" value="VFU49155.1"/>
    <property type="molecule type" value="Genomic_DNA"/>
</dbReference>
<dbReference type="PANTHER" id="PTHR47859:SF1">
    <property type="entry name" value="PENTATRICOPEPTIDE REPEAT-CONTAINING PROTEIN"/>
    <property type="match status" value="1"/>
</dbReference>
<organism evidence="1">
    <name type="scientific">Salix viminalis</name>
    <name type="common">Common osier</name>
    <name type="synonym">Basket willow</name>
    <dbReference type="NCBI Taxonomy" id="40686"/>
    <lineage>
        <taxon>Eukaryota</taxon>
        <taxon>Viridiplantae</taxon>
        <taxon>Streptophyta</taxon>
        <taxon>Embryophyta</taxon>
        <taxon>Tracheophyta</taxon>
        <taxon>Spermatophyta</taxon>
        <taxon>Magnoliopsida</taxon>
        <taxon>eudicotyledons</taxon>
        <taxon>Gunneridae</taxon>
        <taxon>Pentapetalae</taxon>
        <taxon>rosids</taxon>
        <taxon>fabids</taxon>
        <taxon>Malpighiales</taxon>
        <taxon>Salicaceae</taxon>
        <taxon>Saliceae</taxon>
        <taxon>Salix</taxon>
    </lineage>
</organism>
<sequence length="67" mass="7752">MMLRSGFYLQTVGYTVLIKILLQDENFDEALNLLDQGHSEEIKLDVLLYNPVLHIAKDKDRYYGACC</sequence>
<evidence type="ECO:0008006" key="2">
    <source>
        <dbReference type="Google" id="ProtNLM"/>
    </source>
</evidence>
<dbReference type="InterPro" id="IPR011990">
    <property type="entry name" value="TPR-like_helical_dom_sf"/>
</dbReference>
<gene>
    <name evidence="1" type="ORF">SVIM_LOCUS323797</name>
</gene>
<proteinExistence type="predicted"/>
<dbReference type="AlphaFoldDB" id="A0A6N2M4W9"/>
<reference evidence="1" key="1">
    <citation type="submission" date="2019-03" db="EMBL/GenBank/DDBJ databases">
        <authorList>
            <person name="Mank J."/>
            <person name="Almeida P."/>
        </authorList>
    </citation>
    <scope>NUCLEOTIDE SEQUENCE</scope>
    <source>
        <strain evidence="1">78183</strain>
    </source>
</reference>
<dbReference type="Gene3D" id="1.25.40.10">
    <property type="entry name" value="Tetratricopeptide repeat domain"/>
    <property type="match status" value="1"/>
</dbReference>
<accession>A0A6N2M4W9</accession>